<comment type="similarity">
    <text evidence="7">Belongs to the protein kinase superfamily.</text>
</comment>
<keyword evidence="8" id="KW-0812">Transmembrane</keyword>
<keyword evidence="1 7" id="KW-0723">Serine/threonine-protein kinase</keyword>
<evidence type="ECO:0000259" key="9">
    <source>
        <dbReference type="PROSITE" id="PS50011"/>
    </source>
</evidence>
<feature type="transmembrane region" description="Helical" evidence="8">
    <location>
        <begin position="76"/>
        <end position="97"/>
    </location>
</feature>
<keyword evidence="5 6" id="KW-0067">ATP-binding</keyword>
<dbReference type="InterPro" id="IPR017441">
    <property type="entry name" value="Protein_kinase_ATP_BS"/>
</dbReference>
<keyword evidence="2" id="KW-0808">Transferase</keyword>
<dbReference type="PROSITE" id="PS00108">
    <property type="entry name" value="PROTEIN_KINASE_ST"/>
    <property type="match status" value="1"/>
</dbReference>
<keyword evidence="4" id="KW-0418">Kinase</keyword>
<evidence type="ECO:0000256" key="6">
    <source>
        <dbReference type="PROSITE-ProRule" id="PRU10141"/>
    </source>
</evidence>
<evidence type="ECO:0000313" key="10">
    <source>
        <dbReference type="EMBL" id="CAL1361109.1"/>
    </source>
</evidence>
<dbReference type="PROSITE" id="PS50011">
    <property type="entry name" value="PROTEIN_KINASE_DOM"/>
    <property type="match status" value="1"/>
</dbReference>
<dbReference type="Gene3D" id="3.30.200.20">
    <property type="entry name" value="Phosphorylase Kinase, domain 1"/>
    <property type="match status" value="1"/>
</dbReference>
<evidence type="ECO:0000256" key="7">
    <source>
        <dbReference type="RuleBase" id="RU000304"/>
    </source>
</evidence>
<gene>
    <name evidence="10" type="ORF">LTRI10_LOCUS8501</name>
</gene>
<dbReference type="SMART" id="SM00220">
    <property type="entry name" value="S_TKc"/>
    <property type="match status" value="1"/>
</dbReference>
<dbReference type="FunFam" id="1.10.510.10:FF:000095">
    <property type="entry name" value="protein STRUBBELIG-RECEPTOR FAMILY 8"/>
    <property type="match status" value="1"/>
</dbReference>
<dbReference type="PANTHER" id="PTHR47989:SF61">
    <property type="entry name" value="PROTEIN KINASE DOMAIN-CONTAINING PROTEIN"/>
    <property type="match status" value="1"/>
</dbReference>
<keyword evidence="8" id="KW-1133">Transmembrane helix</keyword>
<dbReference type="GO" id="GO:0005524">
    <property type="term" value="F:ATP binding"/>
    <property type="evidence" value="ECO:0007669"/>
    <property type="project" value="UniProtKB-UniRule"/>
</dbReference>
<name>A0AAV2CYE0_9ROSI</name>
<feature type="domain" description="Protein kinase" evidence="9">
    <location>
        <begin position="140"/>
        <end position="420"/>
    </location>
</feature>
<dbReference type="InterPro" id="IPR011009">
    <property type="entry name" value="Kinase-like_dom_sf"/>
</dbReference>
<dbReference type="EMBL" id="OZ034814">
    <property type="protein sequence ID" value="CAL1361109.1"/>
    <property type="molecule type" value="Genomic_DNA"/>
</dbReference>
<keyword evidence="8" id="KW-0472">Membrane</keyword>
<dbReference type="InterPro" id="IPR008271">
    <property type="entry name" value="Ser/Thr_kinase_AS"/>
</dbReference>
<dbReference type="FunFam" id="3.30.200.20:FF:000466">
    <property type="entry name" value="Putative LRR receptor-like serine/threonine-protein kinase"/>
    <property type="match status" value="1"/>
</dbReference>
<sequence>MSSRSVILMAERPASSPSLPPVDTGILSSFPVFTSSPVKQRTNGLFAAEQPSGEHFRRDNPAHRSGGGDSRHAMRYLWLGLVVGIAALLVVVALAVACRKRLFGDGIVKRRWTRKGSLKAERLNLRRFQLEELDKATNNFSEERLLGSGAFGNVYKGFFDDEGITLAVKKAHPNSFLSDEELLNEVILLSKVRHRNLVSLVGFCKETGGATILVYEYAPNGSLLEYMTGKRGRQCLTWQQRVNIAIGAAKGIAHLHDGIQPSIIHRDIKPSNILIGEDFESKVSDFGLVKSGPTGDQTHVSTQIKGTAGYLDPAYCSSCHLSHFSDVYSFGVILLQLVSARPAVDASRRNSNYHVIDWARPYLEKGHVEDILDANLLIQPCNMEMMLKMGQLGLRCVVKTPKNRPTMAEVCYELQEGLFLTTRVAPGGSLRCSTRSIEKLGESSQSIVTNGDHGVSLEKFKVDDMESDSFEATSFRFFEATSVDIDLIKDNLYGIVEHPK</sequence>
<dbReference type="Proteomes" id="UP001497516">
    <property type="component" value="Chromosome 10"/>
</dbReference>
<protein>
    <recommendedName>
        <fullName evidence="9">Protein kinase domain-containing protein</fullName>
    </recommendedName>
</protein>
<evidence type="ECO:0000256" key="8">
    <source>
        <dbReference type="SAM" id="Phobius"/>
    </source>
</evidence>
<reference evidence="10 11" key="1">
    <citation type="submission" date="2024-04" db="EMBL/GenBank/DDBJ databases">
        <authorList>
            <person name="Fracassetti M."/>
        </authorList>
    </citation>
    <scope>NUCLEOTIDE SEQUENCE [LARGE SCALE GENOMIC DNA]</scope>
</reference>
<evidence type="ECO:0000256" key="3">
    <source>
        <dbReference type="ARBA" id="ARBA00022741"/>
    </source>
</evidence>
<organism evidence="10 11">
    <name type="scientific">Linum trigynum</name>
    <dbReference type="NCBI Taxonomy" id="586398"/>
    <lineage>
        <taxon>Eukaryota</taxon>
        <taxon>Viridiplantae</taxon>
        <taxon>Streptophyta</taxon>
        <taxon>Embryophyta</taxon>
        <taxon>Tracheophyta</taxon>
        <taxon>Spermatophyta</taxon>
        <taxon>Magnoliopsida</taxon>
        <taxon>eudicotyledons</taxon>
        <taxon>Gunneridae</taxon>
        <taxon>Pentapetalae</taxon>
        <taxon>rosids</taxon>
        <taxon>fabids</taxon>
        <taxon>Malpighiales</taxon>
        <taxon>Linaceae</taxon>
        <taxon>Linum</taxon>
    </lineage>
</organism>
<feature type="binding site" evidence="6">
    <location>
        <position position="170"/>
    </location>
    <ligand>
        <name>ATP</name>
        <dbReference type="ChEBI" id="CHEBI:30616"/>
    </ligand>
</feature>
<dbReference type="GO" id="GO:0004674">
    <property type="term" value="F:protein serine/threonine kinase activity"/>
    <property type="evidence" value="ECO:0007669"/>
    <property type="project" value="UniProtKB-KW"/>
</dbReference>
<dbReference type="Pfam" id="PF07714">
    <property type="entry name" value="PK_Tyr_Ser-Thr"/>
    <property type="match status" value="1"/>
</dbReference>
<dbReference type="PROSITE" id="PS00107">
    <property type="entry name" value="PROTEIN_KINASE_ATP"/>
    <property type="match status" value="1"/>
</dbReference>
<dbReference type="InterPro" id="IPR001245">
    <property type="entry name" value="Ser-Thr/Tyr_kinase_cat_dom"/>
</dbReference>
<proteinExistence type="inferred from homology"/>
<dbReference type="SUPFAM" id="SSF56112">
    <property type="entry name" value="Protein kinase-like (PK-like)"/>
    <property type="match status" value="1"/>
</dbReference>
<evidence type="ECO:0000256" key="2">
    <source>
        <dbReference type="ARBA" id="ARBA00022679"/>
    </source>
</evidence>
<dbReference type="InterPro" id="IPR000719">
    <property type="entry name" value="Prot_kinase_dom"/>
</dbReference>
<accession>A0AAV2CYE0</accession>
<evidence type="ECO:0000256" key="5">
    <source>
        <dbReference type="ARBA" id="ARBA00022840"/>
    </source>
</evidence>
<dbReference type="Gene3D" id="1.10.510.10">
    <property type="entry name" value="Transferase(Phosphotransferase) domain 1"/>
    <property type="match status" value="1"/>
</dbReference>
<evidence type="ECO:0000313" key="11">
    <source>
        <dbReference type="Proteomes" id="UP001497516"/>
    </source>
</evidence>
<evidence type="ECO:0000256" key="1">
    <source>
        <dbReference type="ARBA" id="ARBA00022527"/>
    </source>
</evidence>
<dbReference type="AlphaFoldDB" id="A0AAV2CYE0"/>
<keyword evidence="11" id="KW-1185">Reference proteome</keyword>
<keyword evidence="3 6" id="KW-0547">Nucleotide-binding</keyword>
<dbReference type="PANTHER" id="PTHR47989">
    <property type="entry name" value="OS01G0750732 PROTEIN"/>
    <property type="match status" value="1"/>
</dbReference>
<evidence type="ECO:0000256" key="4">
    <source>
        <dbReference type="ARBA" id="ARBA00022777"/>
    </source>
</evidence>